<dbReference type="Proteomes" id="UP001172054">
    <property type="component" value="Unassembled WGS sequence"/>
</dbReference>
<dbReference type="Pfam" id="PF07485">
    <property type="entry name" value="DUF1529"/>
    <property type="match status" value="1"/>
</dbReference>
<gene>
    <name evidence="1" type="ORF">QWY15_12375</name>
</gene>
<proteinExistence type="predicted"/>
<dbReference type="RefSeq" id="WP_300980766.1">
    <property type="nucleotide sequence ID" value="NZ_CP129238.1"/>
</dbReference>
<accession>A0ABT8MT62</accession>
<reference evidence="1 2" key="1">
    <citation type="submission" date="2023-06" db="EMBL/GenBank/DDBJ databases">
        <title>Novel species in genus Planococcus.</title>
        <authorList>
            <person name="Ning S."/>
        </authorList>
    </citation>
    <scope>NUCLEOTIDE SEQUENCE [LARGE SCALE GENOMIC DNA]</scope>
    <source>
        <strain evidence="1 2">N064</strain>
    </source>
</reference>
<evidence type="ECO:0000313" key="1">
    <source>
        <dbReference type="EMBL" id="MDN7228095.1"/>
    </source>
</evidence>
<sequence length="150" mass="16598">MKALKEGMNHMQLAETAMERVSALLDAEVESIGGTHAVKKSRTLYICNEKLCFACTLELDISIKQLRPDGKALNFAEILLLPEEVEAFTSALVENKIPLPTSFRQWTVVNPHIVAVNLETLEPPEHFAGRLAAALELVEPKEGLLDFKTS</sequence>
<protein>
    <submittedName>
        <fullName evidence="1">DUF1259 domain-containing protein</fullName>
    </submittedName>
</protein>
<dbReference type="EMBL" id="JAUJWW010000005">
    <property type="protein sequence ID" value="MDN7228095.1"/>
    <property type="molecule type" value="Genomic_DNA"/>
</dbReference>
<dbReference type="InterPro" id="IPR011094">
    <property type="entry name" value="Uncharacterised_LppY/LpqO"/>
</dbReference>
<comment type="caution">
    <text evidence="1">The sequence shown here is derived from an EMBL/GenBank/DDBJ whole genome shotgun (WGS) entry which is preliminary data.</text>
</comment>
<evidence type="ECO:0000313" key="2">
    <source>
        <dbReference type="Proteomes" id="UP001172054"/>
    </source>
</evidence>
<name>A0ABT8MT62_9BACL</name>
<keyword evidence="2" id="KW-1185">Reference proteome</keyword>
<organism evidence="1 2">
    <name type="scientific">Planococcus liqunii</name>
    <dbReference type="NCBI Taxonomy" id="3058394"/>
    <lineage>
        <taxon>Bacteria</taxon>
        <taxon>Bacillati</taxon>
        <taxon>Bacillota</taxon>
        <taxon>Bacilli</taxon>
        <taxon>Bacillales</taxon>
        <taxon>Caryophanaceae</taxon>
        <taxon>Planococcus</taxon>
    </lineage>
</organism>